<accession>A0A6J5LJM4</accession>
<organism evidence="1">
    <name type="scientific">uncultured Caudovirales phage</name>
    <dbReference type="NCBI Taxonomy" id="2100421"/>
    <lineage>
        <taxon>Viruses</taxon>
        <taxon>Duplodnaviria</taxon>
        <taxon>Heunggongvirae</taxon>
        <taxon>Uroviricota</taxon>
        <taxon>Caudoviricetes</taxon>
        <taxon>Peduoviridae</taxon>
        <taxon>Maltschvirus</taxon>
        <taxon>Maltschvirus maltsch</taxon>
    </lineage>
</organism>
<dbReference type="EMBL" id="LR796274">
    <property type="protein sequence ID" value="CAB4133267.1"/>
    <property type="molecule type" value="Genomic_DNA"/>
</dbReference>
<protein>
    <submittedName>
        <fullName evidence="1">Uncharacterized protein</fullName>
    </submittedName>
</protein>
<name>A0A6J5LJM4_9CAUD</name>
<gene>
    <name evidence="1" type="ORF">UFOVP257_106</name>
</gene>
<reference evidence="1" key="1">
    <citation type="submission" date="2020-04" db="EMBL/GenBank/DDBJ databases">
        <authorList>
            <person name="Chiriac C."/>
            <person name="Salcher M."/>
            <person name="Ghai R."/>
            <person name="Kavagutti S V."/>
        </authorList>
    </citation>
    <scope>NUCLEOTIDE SEQUENCE</scope>
</reference>
<sequence>MEIMRILTLDNTAYELNEIPDEVEDLRFAVLDNSDPRSPDYFYIPLIFLESFNSPALVLRIGNSIIKMPVDWHVLIGEHDLGDLEVVPLTSINDRGFSVFCFNPLTSFKPEFAHIEIIDIYQDVKWYFPKLKPGQLLAIPLESGTSKPLCAYFVKDISRQSEVVDYGKCW</sequence>
<evidence type="ECO:0000313" key="1">
    <source>
        <dbReference type="EMBL" id="CAB4133267.1"/>
    </source>
</evidence>
<proteinExistence type="predicted"/>